<protein>
    <submittedName>
        <fullName evidence="1">Monooxygenase</fullName>
    </submittedName>
</protein>
<dbReference type="NCBIfam" id="NF008333">
    <property type="entry name" value="PRK11118.1"/>
    <property type="match status" value="1"/>
</dbReference>
<sequence>MATILQFDFPYPGPWGEEGARALKDLAESIAAEPGLVWKVWTENEAEGIAGGIYCFADEPSALAYRDMHSARLASFGVTDIRAKVFDVNEGLSAITNFKIA</sequence>
<evidence type="ECO:0000313" key="2">
    <source>
        <dbReference type="Proteomes" id="UP001378188"/>
    </source>
</evidence>
<keyword evidence="1" id="KW-0560">Oxidoreductase</keyword>
<dbReference type="GO" id="GO:0004497">
    <property type="term" value="F:monooxygenase activity"/>
    <property type="evidence" value="ECO:0007669"/>
    <property type="project" value="UniProtKB-KW"/>
</dbReference>
<gene>
    <name evidence="1" type="ORF">V3328_15385</name>
</gene>
<dbReference type="InterPro" id="IPR014910">
    <property type="entry name" value="YdhR"/>
</dbReference>
<dbReference type="EMBL" id="JAZHOF010000006">
    <property type="protein sequence ID" value="MEJ8572872.1"/>
    <property type="molecule type" value="Genomic_DNA"/>
</dbReference>
<evidence type="ECO:0000313" key="1">
    <source>
        <dbReference type="EMBL" id="MEJ8572872.1"/>
    </source>
</evidence>
<dbReference type="AlphaFoldDB" id="A0AAW9RRJ6"/>
<dbReference type="Pfam" id="PF08803">
    <property type="entry name" value="ydhR"/>
    <property type="match status" value="1"/>
</dbReference>
<dbReference type="InterPro" id="IPR011008">
    <property type="entry name" value="Dimeric_a/b-barrel"/>
</dbReference>
<accession>A0AAW9RRJ6</accession>
<dbReference type="Proteomes" id="UP001378188">
    <property type="component" value="Unassembled WGS sequence"/>
</dbReference>
<dbReference type="PANTHER" id="PTHR39169">
    <property type="match status" value="1"/>
</dbReference>
<dbReference type="RefSeq" id="WP_340330569.1">
    <property type="nucleotide sequence ID" value="NZ_JAZHOF010000006.1"/>
</dbReference>
<keyword evidence="2" id="KW-1185">Reference proteome</keyword>
<name>A0AAW9RRJ6_9HYPH</name>
<keyword evidence="1" id="KW-0503">Monooxygenase</keyword>
<reference evidence="1 2" key="1">
    <citation type="submission" date="2024-02" db="EMBL/GenBank/DDBJ databases">
        <title>Genome analysis and characterization of Microbaculum marinisediminis sp. nov., isolated from marine sediment.</title>
        <authorList>
            <person name="Du Z.-J."/>
            <person name="Ye Y.-Q."/>
            <person name="Zhang Z.-R."/>
            <person name="Yuan S.-M."/>
            <person name="Zhang X.-Y."/>
        </authorList>
    </citation>
    <scope>NUCLEOTIDE SEQUENCE [LARGE SCALE GENOMIC DNA]</scope>
    <source>
        <strain evidence="1 2">SDUM1044001</strain>
    </source>
</reference>
<dbReference type="SUPFAM" id="SSF54909">
    <property type="entry name" value="Dimeric alpha+beta barrel"/>
    <property type="match status" value="1"/>
</dbReference>
<dbReference type="Gene3D" id="3.30.70.100">
    <property type="match status" value="1"/>
</dbReference>
<dbReference type="PANTHER" id="PTHR39169:SF1">
    <property type="entry name" value="MONOOXYGENASE YDHR-RELATED"/>
    <property type="match status" value="1"/>
</dbReference>
<organism evidence="1 2">
    <name type="scientific">Microbaculum marinum</name>
    <dbReference type="NCBI Taxonomy" id="1764581"/>
    <lineage>
        <taxon>Bacteria</taxon>
        <taxon>Pseudomonadati</taxon>
        <taxon>Pseudomonadota</taxon>
        <taxon>Alphaproteobacteria</taxon>
        <taxon>Hyphomicrobiales</taxon>
        <taxon>Tepidamorphaceae</taxon>
        <taxon>Microbaculum</taxon>
    </lineage>
</organism>
<comment type="caution">
    <text evidence="1">The sequence shown here is derived from an EMBL/GenBank/DDBJ whole genome shotgun (WGS) entry which is preliminary data.</text>
</comment>
<proteinExistence type="predicted"/>